<protein>
    <submittedName>
        <fullName evidence="3">Nuclear transport factor 2 family protein</fullName>
    </submittedName>
</protein>
<dbReference type="Pfam" id="PF12680">
    <property type="entry name" value="SnoaL_2"/>
    <property type="match status" value="1"/>
</dbReference>
<dbReference type="Gene3D" id="3.10.450.50">
    <property type="match status" value="1"/>
</dbReference>
<evidence type="ECO:0000259" key="2">
    <source>
        <dbReference type="Pfam" id="PF12680"/>
    </source>
</evidence>
<sequence length="141" mass="15665">MQTRPATVPRTRQEPTTAPISSPEQGAEARVRRYYACVDAGDVPGLIALFAPDAQYHRPGYEPLVGHADLQRFYRGERVIAEGRHTVSELLVAGSKVAVHGEFHGVLHSGERVGLRFADFFRLTAELAFARRDTFFFAPLV</sequence>
<keyword evidence="4" id="KW-1185">Reference proteome</keyword>
<gene>
    <name evidence="3" type="ORF">H9Y04_40970</name>
</gene>
<accession>A0ABR7SX64</accession>
<feature type="compositionally biased region" description="Polar residues" evidence="1">
    <location>
        <begin position="14"/>
        <end position="24"/>
    </location>
</feature>
<dbReference type="EMBL" id="JACTVJ010000030">
    <property type="protein sequence ID" value="MBC9718918.1"/>
    <property type="molecule type" value="Genomic_DNA"/>
</dbReference>
<dbReference type="Proteomes" id="UP000642284">
    <property type="component" value="Unassembled WGS sequence"/>
</dbReference>
<evidence type="ECO:0000313" key="3">
    <source>
        <dbReference type="EMBL" id="MBC9718918.1"/>
    </source>
</evidence>
<organism evidence="3 4">
    <name type="scientific">Streptomyces polyasparticus</name>
    <dbReference type="NCBI Taxonomy" id="2767826"/>
    <lineage>
        <taxon>Bacteria</taxon>
        <taxon>Bacillati</taxon>
        <taxon>Actinomycetota</taxon>
        <taxon>Actinomycetes</taxon>
        <taxon>Kitasatosporales</taxon>
        <taxon>Streptomycetaceae</taxon>
        <taxon>Streptomyces</taxon>
    </lineage>
</organism>
<dbReference type="RefSeq" id="WP_187819339.1">
    <property type="nucleotide sequence ID" value="NZ_JACTVJ010000030.1"/>
</dbReference>
<name>A0ABR7SX64_9ACTN</name>
<reference evidence="3 4" key="1">
    <citation type="submission" date="2020-08" db="EMBL/GenBank/DDBJ databases">
        <title>Genemic of Streptomyces polyaspartic.</title>
        <authorList>
            <person name="Liu W."/>
        </authorList>
    </citation>
    <scope>NUCLEOTIDE SEQUENCE [LARGE SCALE GENOMIC DNA]</scope>
    <source>
        <strain evidence="3 4">TRM66268-LWL</strain>
    </source>
</reference>
<proteinExistence type="predicted"/>
<dbReference type="InterPro" id="IPR032710">
    <property type="entry name" value="NTF2-like_dom_sf"/>
</dbReference>
<feature type="domain" description="SnoaL-like" evidence="2">
    <location>
        <begin position="31"/>
        <end position="124"/>
    </location>
</feature>
<comment type="caution">
    <text evidence="3">The sequence shown here is derived from an EMBL/GenBank/DDBJ whole genome shotgun (WGS) entry which is preliminary data.</text>
</comment>
<dbReference type="SUPFAM" id="SSF54427">
    <property type="entry name" value="NTF2-like"/>
    <property type="match status" value="1"/>
</dbReference>
<dbReference type="InterPro" id="IPR037401">
    <property type="entry name" value="SnoaL-like"/>
</dbReference>
<feature type="region of interest" description="Disordered" evidence="1">
    <location>
        <begin position="1"/>
        <end position="25"/>
    </location>
</feature>
<evidence type="ECO:0000313" key="4">
    <source>
        <dbReference type="Proteomes" id="UP000642284"/>
    </source>
</evidence>
<evidence type="ECO:0000256" key="1">
    <source>
        <dbReference type="SAM" id="MobiDB-lite"/>
    </source>
</evidence>